<dbReference type="InterPro" id="IPR029052">
    <property type="entry name" value="Metallo-depent_PP-like"/>
</dbReference>
<reference evidence="5 6" key="1">
    <citation type="submission" date="2016-07" db="EMBL/GenBank/DDBJ databases">
        <title>Pervasive Adenine N6-methylation of Active Genes in Fungi.</title>
        <authorList>
            <consortium name="DOE Joint Genome Institute"/>
            <person name="Mondo S.J."/>
            <person name="Dannebaum R.O."/>
            <person name="Kuo R.C."/>
            <person name="Labutti K."/>
            <person name="Haridas S."/>
            <person name="Kuo A."/>
            <person name="Salamov A."/>
            <person name="Ahrendt S.R."/>
            <person name="Lipzen A."/>
            <person name="Sullivan W."/>
            <person name="Andreopoulos W.B."/>
            <person name="Clum A."/>
            <person name="Lindquist E."/>
            <person name="Daum C."/>
            <person name="Ramamoorthy G.K."/>
            <person name="Gryganskyi A."/>
            <person name="Culley D."/>
            <person name="Magnuson J.K."/>
            <person name="James T.Y."/>
            <person name="O'Malley M.A."/>
            <person name="Stajich J.E."/>
            <person name="Spatafora J.W."/>
            <person name="Visel A."/>
            <person name="Grigoriev I.V."/>
        </authorList>
    </citation>
    <scope>NUCLEOTIDE SEQUENCE [LARGE SCALE GENOMIC DNA]</scope>
    <source>
        <strain evidence="5 6">JEL800</strain>
    </source>
</reference>
<dbReference type="Pfam" id="PF00149">
    <property type="entry name" value="Metallophos"/>
    <property type="match status" value="1"/>
</dbReference>
<feature type="compositionally biased region" description="Low complexity" evidence="1">
    <location>
        <begin position="641"/>
        <end position="660"/>
    </location>
</feature>
<dbReference type="GO" id="GO:0016787">
    <property type="term" value="F:hydrolase activity"/>
    <property type="evidence" value="ECO:0007669"/>
    <property type="project" value="InterPro"/>
</dbReference>
<sequence>MTQLPTIAPSLLLLTGDLVDAKSPSKLLSLQFHDEWVAYSSLINASSLASRKNFYYDQRGNHDCFNVPPFEDSEFRKWSASKSEGYVAHLRKEFGTYTFGALDACPRAGMSRPINFFGTLDSSDMDALASIVDVSLEATHYPTSTLITGRSTDGRTFSQLSPSITLWISGHLHKLIGNLTLYGYHQQLPLLELELGDMKDNALYRIIVIDHDLLTISDETLSLPSIPAPVTHDLKTEPPPFPYPQPSTHRSPIILITNPRDARFATPSKEPVCAIKRDNPYRRSNNSSPVLYKGKTKRWSDIRALNETENHIPLFVSKWNPSEFNDGREHVIEVEVLDGLGARGIKKVTFRVDGQRVKMNSGLGGYVIAADFGSLIKSLFVFAHTVIATLLLAPKLQLDYLNFKGTYPQYFANLKRQNGSPTRQVQLQPRTIQTYLKSHILRLLALWHIRFLTLASTPRLWYPFHAYLTYVLIGPWFLGAFIPSIPQYGLFYPYGIYFPDTKEWIPILDTFYIALWEHTFFIFPLLLILAFNAPVSLQTLRLTRTTQAPLLRIVMLLWARVLPASCFVVWMLLSTYFGFFGWTYGWVSVLLSPGKMWMTGWGVWVLVLKPFLKQKLFAVERRSNEEQDDENESDSSAGLDNEAVVVGNGVESGNGIRRRQ</sequence>
<comment type="caution">
    <text evidence="5">The sequence shown here is derived from an EMBL/GenBank/DDBJ whole genome shotgun (WGS) entry which is preliminary data.</text>
</comment>
<keyword evidence="6" id="KW-1185">Reference proteome</keyword>
<protein>
    <recommendedName>
        <fullName evidence="7">Calcineurin-like phosphoesterase domain-containing protein</fullName>
    </recommendedName>
</protein>
<evidence type="ECO:0000313" key="6">
    <source>
        <dbReference type="Proteomes" id="UP000193642"/>
    </source>
</evidence>
<dbReference type="EMBL" id="MCGO01000067">
    <property type="protein sequence ID" value="ORY33572.1"/>
    <property type="molecule type" value="Genomic_DNA"/>
</dbReference>
<dbReference type="Proteomes" id="UP000193642">
    <property type="component" value="Unassembled WGS sequence"/>
</dbReference>
<feature type="domain" description="Calcineurin-like phosphoesterase" evidence="3">
    <location>
        <begin position="8"/>
        <end position="174"/>
    </location>
</feature>
<evidence type="ECO:0008006" key="7">
    <source>
        <dbReference type="Google" id="ProtNLM"/>
    </source>
</evidence>
<evidence type="ECO:0000256" key="1">
    <source>
        <dbReference type="SAM" id="MobiDB-lite"/>
    </source>
</evidence>
<dbReference type="STRING" id="329046.A0A1Y2BFJ3"/>
<evidence type="ECO:0000256" key="2">
    <source>
        <dbReference type="SAM" id="Phobius"/>
    </source>
</evidence>
<dbReference type="SUPFAM" id="SSF56300">
    <property type="entry name" value="Metallo-dependent phosphatases"/>
    <property type="match status" value="1"/>
</dbReference>
<name>A0A1Y2BFJ3_9FUNG</name>
<dbReference type="PANTHER" id="PTHR14795:SF0">
    <property type="entry name" value="TRANSMEMBRANE PROTEIN 62"/>
    <property type="match status" value="1"/>
</dbReference>
<dbReference type="InterPro" id="IPR004843">
    <property type="entry name" value="Calcineurin-like_PHP"/>
</dbReference>
<keyword evidence="2" id="KW-0812">Transmembrane</keyword>
<keyword evidence="2" id="KW-0472">Membrane</keyword>
<feature type="transmembrane region" description="Helical" evidence="2">
    <location>
        <begin position="596"/>
        <end position="612"/>
    </location>
</feature>
<evidence type="ECO:0000259" key="3">
    <source>
        <dbReference type="Pfam" id="PF00149"/>
    </source>
</evidence>
<keyword evidence="2" id="KW-1133">Transmembrane helix</keyword>
<organism evidence="5 6">
    <name type="scientific">Rhizoclosmatium globosum</name>
    <dbReference type="NCBI Taxonomy" id="329046"/>
    <lineage>
        <taxon>Eukaryota</taxon>
        <taxon>Fungi</taxon>
        <taxon>Fungi incertae sedis</taxon>
        <taxon>Chytridiomycota</taxon>
        <taxon>Chytridiomycota incertae sedis</taxon>
        <taxon>Chytridiomycetes</taxon>
        <taxon>Chytridiales</taxon>
        <taxon>Chytriomycetaceae</taxon>
        <taxon>Rhizoclosmatium</taxon>
    </lineage>
</organism>
<accession>A0A1Y2BFJ3</accession>
<feature type="transmembrane region" description="Helical" evidence="2">
    <location>
        <begin position="553"/>
        <end position="576"/>
    </location>
</feature>
<dbReference type="OrthoDB" id="45365at2759"/>
<dbReference type="AlphaFoldDB" id="A0A1Y2BFJ3"/>
<feature type="region of interest" description="Disordered" evidence="1">
    <location>
        <begin position="621"/>
        <end position="660"/>
    </location>
</feature>
<feature type="domain" description="TMEM62 C-terminal" evidence="4">
    <location>
        <begin position="379"/>
        <end position="531"/>
    </location>
</feature>
<gene>
    <name evidence="5" type="ORF">BCR33DRAFT_791376</name>
</gene>
<evidence type="ECO:0000259" key="4">
    <source>
        <dbReference type="Pfam" id="PF24394"/>
    </source>
</evidence>
<dbReference type="Pfam" id="PF24394">
    <property type="entry name" value="TMEM62_C"/>
    <property type="match status" value="1"/>
</dbReference>
<feature type="transmembrane region" description="Helical" evidence="2">
    <location>
        <begin position="467"/>
        <end position="491"/>
    </location>
</feature>
<dbReference type="PANTHER" id="PTHR14795">
    <property type="entry name" value="HELICASE RELATED"/>
    <property type="match status" value="1"/>
</dbReference>
<proteinExistence type="predicted"/>
<evidence type="ECO:0000313" key="5">
    <source>
        <dbReference type="EMBL" id="ORY33572.1"/>
    </source>
</evidence>
<dbReference type="InterPro" id="IPR056230">
    <property type="entry name" value="TMEM62_C"/>
</dbReference>
<feature type="transmembrane region" description="Helical" evidence="2">
    <location>
        <begin position="511"/>
        <end position="532"/>
    </location>
</feature>